<evidence type="ECO:0000313" key="9">
    <source>
        <dbReference type="Proteomes" id="UP001307889"/>
    </source>
</evidence>
<evidence type="ECO:0000256" key="3">
    <source>
        <dbReference type="ARBA" id="ARBA00022692"/>
    </source>
</evidence>
<reference evidence="8 9" key="1">
    <citation type="submission" date="2023-09" db="EMBL/GenBank/DDBJ databases">
        <title>Nesidiocoris tenuis whole genome shotgun sequence.</title>
        <authorList>
            <person name="Shibata T."/>
            <person name="Shimoda M."/>
            <person name="Kobayashi T."/>
            <person name="Uehara T."/>
        </authorList>
    </citation>
    <scope>NUCLEOTIDE SEQUENCE [LARGE SCALE GENOMIC DNA]</scope>
    <source>
        <strain evidence="8 9">Japan</strain>
    </source>
</reference>
<keyword evidence="4" id="KW-0735">Signal-anchor</keyword>
<evidence type="ECO:0000256" key="2">
    <source>
        <dbReference type="ARBA" id="ARBA00006462"/>
    </source>
</evidence>
<evidence type="ECO:0000313" key="8">
    <source>
        <dbReference type="EMBL" id="BES96313.1"/>
    </source>
</evidence>
<dbReference type="EMBL" id="AP028915">
    <property type="protein sequence ID" value="BES96313.1"/>
    <property type="molecule type" value="Genomic_DNA"/>
</dbReference>
<dbReference type="Proteomes" id="UP001307889">
    <property type="component" value="Chromosome 7"/>
</dbReference>
<dbReference type="Gene3D" id="3.90.550.50">
    <property type="match status" value="1"/>
</dbReference>
<gene>
    <name evidence="8" type="ORF">NTJ_09122</name>
</gene>
<accession>A0ABN7AVW1</accession>
<feature type="transmembrane region" description="Helical" evidence="7">
    <location>
        <begin position="12"/>
        <end position="34"/>
    </location>
</feature>
<comment type="similarity">
    <text evidence="2">Belongs to the glycosyltransferase 31 family. Beta3-Gal-T subfamily.</text>
</comment>
<evidence type="ECO:0000256" key="6">
    <source>
        <dbReference type="ARBA" id="ARBA00023136"/>
    </source>
</evidence>
<keyword evidence="3 7" id="KW-0812">Transmembrane</keyword>
<dbReference type="InterPro" id="IPR026050">
    <property type="entry name" value="C1GALT1/C1GALT1_chp1"/>
</dbReference>
<sequence>MVRGPRKTDSQMVTCYSGFVFSIGFVVGVFLALMSSKVQDYPARTKRVDRYVSTDDFYGLWLEKQGVTSRKKLDIDRDAYDPNYDHSSNLESTLLFWKVKVACAVFSGNIQNSYAVASSWGEKCNSIRFYNDKADSYLMSTGIAAQPSTWEFLCLVILDLLANVPAQWYVFAKDDVYVIPENLRYIVAHKNSSKPFYLGRNAFFWGTLFNTGKTAYVLSRGAVELIARKFNSSTACKKSSKYSKNEDYLMGKHLTELGVTAEDTRDEEGRERFHVFSPSQLLAPGHEGIFKKYFSTGIHPTVKGQRGFSPTSVSFQGIQRDYIFLYDYLLYHVKVFNHNGGYGNNLSRTYHQSDEVWKSFVSESLGPAYNVSNVSSSDYYRLWELWHPPEEFARKLRAEFLNKTGER</sequence>
<organism evidence="8 9">
    <name type="scientific">Nesidiocoris tenuis</name>
    <dbReference type="NCBI Taxonomy" id="355587"/>
    <lineage>
        <taxon>Eukaryota</taxon>
        <taxon>Metazoa</taxon>
        <taxon>Ecdysozoa</taxon>
        <taxon>Arthropoda</taxon>
        <taxon>Hexapoda</taxon>
        <taxon>Insecta</taxon>
        <taxon>Pterygota</taxon>
        <taxon>Neoptera</taxon>
        <taxon>Paraneoptera</taxon>
        <taxon>Hemiptera</taxon>
        <taxon>Heteroptera</taxon>
        <taxon>Panheteroptera</taxon>
        <taxon>Cimicomorpha</taxon>
        <taxon>Miridae</taxon>
        <taxon>Dicyphina</taxon>
        <taxon>Nesidiocoris</taxon>
    </lineage>
</organism>
<comment type="subcellular location">
    <subcellularLocation>
        <location evidence="1">Membrane</location>
        <topology evidence="1">Single-pass type II membrane protein</topology>
    </subcellularLocation>
</comment>
<proteinExistence type="inferred from homology"/>
<dbReference type="PANTHER" id="PTHR23033">
    <property type="entry name" value="BETA1,3-GALACTOSYLTRANSFERASE"/>
    <property type="match status" value="1"/>
</dbReference>
<evidence type="ECO:0000256" key="7">
    <source>
        <dbReference type="SAM" id="Phobius"/>
    </source>
</evidence>
<evidence type="ECO:0000256" key="1">
    <source>
        <dbReference type="ARBA" id="ARBA00004606"/>
    </source>
</evidence>
<keyword evidence="6 7" id="KW-0472">Membrane</keyword>
<keyword evidence="9" id="KW-1185">Reference proteome</keyword>
<name>A0ABN7AVW1_9HEMI</name>
<protein>
    <recommendedName>
        <fullName evidence="10">N-acetylgalactosaminide beta-1,3-galactosyltransferase</fullName>
    </recommendedName>
</protein>
<dbReference type="PANTHER" id="PTHR23033:SF14">
    <property type="entry name" value="GLYCOPROTEIN-N-ACETYLGALACTOSAMINE 3-BETA-GALACTOSYLTRANSFERASE 1-RELATED"/>
    <property type="match status" value="1"/>
</dbReference>
<evidence type="ECO:0000256" key="5">
    <source>
        <dbReference type="ARBA" id="ARBA00022989"/>
    </source>
</evidence>
<evidence type="ECO:0000256" key="4">
    <source>
        <dbReference type="ARBA" id="ARBA00022968"/>
    </source>
</evidence>
<keyword evidence="5 7" id="KW-1133">Transmembrane helix</keyword>
<evidence type="ECO:0008006" key="10">
    <source>
        <dbReference type="Google" id="ProtNLM"/>
    </source>
</evidence>